<feature type="region of interest" description="Disordered" evidence="1">
    <location>
        <begin position="1"/>
        <end position="96"/>
    </location>
</feature>
<dbReference type="Proteomes" id="UP000774617">
    <property type="component" value="Unassembled WGS sequence"/>
</dbReference>
<dbReference type="PANTHER" id="PTHR28052:SF1">
    <property type="entry name" value="UPF0545 PROTEIN C22ORF39"/>
    <property type="match status" value="1"/>
</dbReference>
<dbReference type="PANTHER" id="PTHR28052">
    <property type="entry name" value="UPF0545 PROTEIN C22ORF39"/>
    <property type="match status" value="1"/>
</dbReference>
<feature type="region of interest" description="Disordered" evidence="1">
    <location>
        <begin position="165"/>
        <end position="211"/>
    </location>
</feature>
<proteinExistence type="predicted"/>
<dbReference type="InterPro" id="IPR021475">
    <property type="entry name" value="Pants/Emi1-like"/>
</dbReference>
<reference evidence="2 3" key="1">
    <citation type="journal article" date="2021" name="Nat. Commun.">
        <title>Genetic determinants of endophytism in the Arabidopsis root mycobiome.</title>
        <authorList>
            <person name="Mesny F."/>
            <person name="Miyauchi S."/>
            <person name="Thiergart T."/>
            <person name="Pickel B."/>
            <person name="Atanasova L."/>
            <person name="Karlsson M."/>
            <person name="Huettel B."/>
            <person name="Barry K.W."/>
            <person name="Haridas S."/>
            <person name="Chen C."/>
            <person name="Bauer D."/>
            <person name="Andreopoulos W."/>
            <person name="Pangilinan J."/>
            <person name="LaButti K."/>
            <person name="Riley R."/>
            <person name="Lipzen A."/>
            <person name="Clum A."/>
            <person name="Drula E."/>
            <person name="Henrissat B."/>
            <person name="Kohler A."/>
            <person name="Grigoriev I.V."/>
            <person name="Martin F.M."/>
            <person name="Hacquard S."/>
        </authorList>
    </citation>
    <scope>NUCLEOTIDE SEQUENCE [LARGE SCALE GENOMIC DNA]</scope>
    <source>
        <strain evidence="2 3">MPI-SDFR-AT-0080</strain>
    </source>
</reference>
<evidence type="ECO:0000313" key="2">
    <source>
        <dbReference type="EMBL" id="KAH7036743.1"/>
    </source>
</evidence>
<dbReference type="Pfam" id="PF11326">
    <property type="entry name" value="PANTS-like"/>
    <property type="match status" value="1"/>
</dbReference>
<feature type="compositionally biased region" description="Low complexity" evidence="1">
    <location>
        <begin position="78"/>
        <end position="87"/>
    </location>
</feature>
<comment type="caution">
    <text evidence="2">The sequence shown here is derived from an EMBL/GenBank/DDBJ whole genome shotgun (WGS) entry which is preliminary data.</text>
</comment>
<gene>
    <name evidence="2" type="ORF">B0J12DRAFT_677897</name>
</gene>
<accession>A0ABQ8FZ09</accession>
<dbReference type="EMBL" id="JAGTJR010000034">
    <property type="protein sequence ID" value="KAH7036743.1"/>
    <property type="molecule type" value="Genomic_DNA"/>
</dbReference>
<sequence length="211" mass="23927">MGWWWRSDPQSPVTNPSDPTPDPIPTSSQPPASPRDVADAPKTLSRNEQADADLKAFLSELQASVEPNTSATPNDVSTTQPAQTQPAQPQPPSIFPTTMNCRQAFEEAFYCQSLGGQFMNVYRYGTLRSCSDNWADFWFCMRIKSYGDAEKAKLISEHYRQKEAKYRKGPSSEDVWAERKPGEELRNPFSKDPDEVEIPGLPKRRRQQQEQ</sequence>
<feature type="compositionally biased region" description="Basic and acidic residues" evidence="1">
    <location>
        <begin position="176"/>
        <end position="193"/>
    </location>
</feature>
<organism evidence="2 3">
    <name type="scientific">Macrophomina phaseolina</name>
    <dbReference type="NCBI Taxonomy" id="35725"/>
    <lineage>
        <taxon>Eukaryota</taxon>
        <taxon>Fungi</taxon>
        <taxon>Dikarya</taxon>
        <taxon>Ascomycota</taxon>
        <taxon>Pezizomycotina</taxon>
        <taxon>Dothideomycetes</taxon>
        <taxon>Dothideomycetes incertae sedis</taxon>
        <taxon>Botryosphaeriales</taxon>
        <taxon>Botryosphaeriaceae</taxon>
        <taxon>Macrophomina</taxon>
    </lineage>
</organism>
<keyword evidence="3" id="KW-1185">Reference proteome</keyword>
<name>A0ABQ8FZ09_9PEZI</name>
<feature type="compositionally biased region" description="Basic residues" evidence="1">
    <location>
        <begin position="202"/>
        <end position="211"/>
    </location>
</feature>
<evidence type="ECO:0000256" key="1">
    <source>
        <dbReference type="SAM" id="MobiDB-lite"/>
    </source>
</evidence>
<protein>
    <recommendedName>
        <fullName evidence="4">Early meiotic induction protein 1</fullName>
    </recommendedName>
</protein>
<evidence type="ECO:0000313" key="3">
    <source>
        <dbReference type="Proteomes" id="UP000774617"/>
    </source>
</evidence>
<feature type="compositionally biased region" description="Polar residues" evidence="1">
    <location>
        <begin position="61"/>
        <end position="77"/>
    </location>
</feature>
<evidence type="ECO:0008006" key="4">
    <source>
        <dbReference type="Google" id="ProtNLM"/>
    </source>
</evidence>